<evidence type="ECO:0000313" key="2">
    <source>
        <dbReference type="Proteomes" id="UP000001798"/>
    </source>
</evidence>
<proteinExistence type="predicted"/>
<accession>A0A384JJZ8</accession>
<dbReference type="GeneID" id="5440971"/>
<dbReference type="EMBL" id="CP009810">
    <property type="protein sequence ID" value="ATZ50674.1"/>
    <property type="molecule type" value="Genomic_DNA"/>
</dbReference>
<dbReference type="AlphaFoldDB" id="A0A384JJZ8"/>
<organism evidence="1 2">
    <name type="scientific">Botryotinia fuckeliana (strain B05.10)</name>
    <name type="common">Noble rot fungus</name>
    <name type="synonym">Botrytis cinerea</name>
    <dbReference type="NCBI Taxonomy" id="332648"/>
    <lineage>
        <taxon>Eukaryota</taxon>
        <taxon>Fungi</taxon>
        <taxon>Dikarya</taxon>
        <taxon>Ascomycota</taxon>
        <taxon>Pezizomycotina</taxon>
        <taxon>Leotiomycetes</taxon>
        <taxon>Helotiales</taxon>
        <taxon>Sclerotiniaceae</taxon>
        <taxon>Botrytis</taxon>
    </lineage>
</organism>
<reference evidence="1 2" key="1">
    <citation type="journal article" date="2011" name="PLoS Genet.">
        <title>Genomic analysis of the necrotrophic fungal pathogens Sclerotinia sclerotiorum and Botrytis cinerea.</title>
        <authorList>
            <person name="Amselem J."/>
            <person name="Cuomo C.A."/>
            <person name="van Kan J.A."/>
            <person name="Viaud M."/>
            <person name="Benito E.P."/>
            <person name="Couloux A."/>
            <person name="Coutinho P.M."/>
            <person name="de Vries R.P."/>
            <person name="Dyer P.S."/>
            <person name="Fillinger S."/>
            <person name="Fournier E."/>
            <person name="Gout L."/>
            <person name="Hahn M."/>
            <person name="Kohn L."/>
            <person name="Lapalu N."/>
            <person name="Plummer K.M."/>
            <person name="Pradier J.M."/>
            <person name="Quevillon E."/>
            <person name="Sharon A."/>
            <person name="Simon A."/>
            <person name="ten Have A."/>
            <person name="Tudzynski B."/>
            <person name="Tudzynski P."/>
            <person name="Wincker P."/>
            <person name="Andrew M."/>
            <person name="Anthouard V."/>
            <person name="Beever R.E."/>
            <person name="Beffa R."/>
            <person name="Benoit I."/>
            <person name="Bouzid O."/>
            <person name="Brault B."/>
            <person name="Chen Z."/>
            <person name="Choquer M."/>
            <person name="Collemare J."/>
            <person name="Cotton P."/>
            <person name="Danchin E.G."/>
            <person name="Da Silva C."/>
            <person name="Gautier A."/>
            <person name="Giraud C."/>
            <person name="Giraud T."/>
            <person name="Gonzalez C."/>
            <person name="Grossetete S."/>
            <person name="Guldener U."/>
            <person name="Henrissat B."/>
            <person name="Howlett B.J."/>
            <person name="Kodira C."/>
            <person name="Kretschmer M."/>
            <person name="Lappartient A."/>
            <person name="Leroch M."/>
            <person name="Levis C."/>
            <person name="Mauceli E."/>
            <person name="Neuveglise C."/>
            <person name="Oeser B."/>
            <person name="Pearson M."/>
            <person name="Poulain J."/>
            <person name="Poussereau N."/>
            <person name="Quesneville H."/>
            <person name="Rascle C."/>
            <person name="Schumacher J."/>
            <person name="Segurens B."/>
            <person name="Sexton A."/>
            <person name="Silva E."/>
            <person name="Sirven C."/>
            <person name="Soanes D.M."/>
            <person name="Talbot N.J."/>
            <person name="Templeton M."/>
            <person name="Yandava C."/>
            <person name="Yarden O."/>
            <person name="Zeng Q."/>
            <person name="Rollins J.A."/>
            <person name="Lebrun M.H."/>
            <person name="Dickman M."/>
        </authorList>
    </citation>
    <scope>NUCLEOTIDE SEQUENCE [LARGE SCALE GENOMIC DNA]</scope>
    <source>
        <strain evidence="1 2">B05.10</strain>
    </source>
</reference>
<dbReference type="Proteomes" id="UP000001798">
    <property type="component" value="Chromosome 6"/>
</dbReference>
<reference evidence="1 2" key="2">
    <citation type="journal article" date="2012" name="Eukaryot. Cell">
        <title>Genome update of Botrytis cinerea strains B05.10 and T4.</title>
        <authorList>
            <person name="Staats M."/>
            <person name="van Kan J.A."/>
        </authorList>
    </citation>
    <scope>NUCLEOTIDE SEQUENCE [LARGE SCALE GENOMIC DNA]</scope>
    <source>
        <strain evidence="1 2">B05.10</strain>
    </source>
</reference>
<dbReference type="VEuPathDB" id="FungiDB:Bcin06g01670"/>
<reference evidence="1 2" key="3">
    <citation type="journal article" date="2017" name="Mol. Plant Pathol.">
        <title>A gapless genome sequence of the fungus Botrytis cinerea.</title>
        <authorList>
            <person name="Van Kan J.A."/>
            <person name="Stassen J.H."/>
            <person name="Mosbach A."/>
            <person name="Van Der Lee T.A."/>
            <person name="Faino L."/>
            <person name="Farmer A.D."/>
            <person name="Papasotiriou D.G."/>
            <person name="Zhou S."/>
            <person name="Seidl M.F."/>
            <person name="Cottam E."/>
            <person name="Edel D."/>
            <person name="Hahn M."/>
            <person name="Schwartz D.C."/>
            <person name="Dietrich R.A."/>
            <person name="Widdison S."/>
            <person name="Scalliet G."/>
        </authorList>
    </citation>
    <scope>NUCLEOTIDE SEQUENCE [LARGE SCALE GENOMIC DNA]</scope>
    <source>
        <strain evidence="1 2">B05.10</strain>
    </source>
</reference>
<evidence type="ECO:0000313" key="1">
    <source>
        <dbReference type="EMBL" id="ATZ50674.1"/>
    </source>
</evidence>
<gene>
    <name evidence="1" type="ORF">BCIN_06g01670</name>
</gene>
<dbReference type="RefSeq" id="XP_024549139.1">
    <property type="nucleotide sequence ID" value="XM_024693353.1"/>
</dbReference>
<keyword evidence="2" id="KW-1185">Reference proteome</keyword>
<name>A0A384JJZ8_BOTFB</name>
<sequence length="118" mass="13812">MSNSPKKDVPVAIHWVWVHVLPKAENKPMFLLRSRKHEEVLRFNEGGVITETLQDVSSSETHHEGYFCTTKSWDELKKLAKAEWAEEKNKKSENKHISPQGFKFMSHFVHEATRREVI</sequence>
<dbReference type="KEGG" id="bfu:BCIN_06g01670"/>
<protein>
    <submittedName>
        <fullName evidence="1">Uncharacterized protein</fullName>
    </submittedName>
</protein>